<evidence type="ECO:0000313" key="2">
    <source>
        <dbReference type="Proteomes" id="UP000199202"/>
    </source>
</evidence>
<name>A0A1G9AMZ9_9ACTN</name>
<accession>A0A1G9AMZ9</accession>
<sequence length="120" mass="12027">MRGRHVGAVAAALRPRVSGGCVVAAERDLLLSDSDDLEAPLRVFDYDPAGGLTGGRPFGVVDPGHCAADGLTVDAGGEGLGPLFVTASALGVDRAEQPAAGALFAADPGVRGRHVLPTTL</sequence>
<gene>
    <name evidence="1" type="ORF">SAMN05421869_1152</name>
</gene>
<dbReference type="AlphaFoldDB" id="A0A1G9AMZ9"/>
<reference evidence="1 2" key="1">
    <citation type="submission" date="2016-10" db="EMBL/GenBank/DDBJ databases">
        <authorList>
            <person name="de Groot N.N."/>
        </authorList>
    </citation>
    <scope>NUCLEOTIDE SEQUENCE [LARGE SCALE GENOMIC DNA]</scope>
    <source>
        <strain evidence="1 2">CGMCC 4.6533</strain>
    </source>
</reference>
<organism evidence="1 2">
    <name type="scientific">Nonomuraea jiangxiensis</name>
    <dbReference type="NCBI Taxonomy" id="633440"/>
    <lineage>
        <taxon>Bacteria</taxon>
        <taxon>Bacillati</taxon>
        <taxon>Actinomycetota</taxon>
        <taxon>Actinomycetes</taxon>
        <taxon>Streptosporangiales</taxon>
        <taxon>Streptosporangiaceae</taxon>
        <taxon>Nonomuraea</taxon>
    </lineage>
</organism>
<proteinExistence type="predicted"/>
<dbReference type="RefSeq" id="WP_218136054.1">
    <property type="nucleotide sequence ID" value="NZ_FNDJ01000015.1"/>
</dbReference>
<protein>
    <submittedName>
        <fullName evidence="1">Uncharacterized protein</fullName>
    </submittedName>
</protein>
<dbReference type="EMBL" id="FNDJ01000015">
    <property type="protein sequence ID" value="SDK28688.1"/>
    <property type="molecule type" value="Genomic_DNA"/>
</dbReference>
<dbReference type="STRING" id="633440.SAMN05421869_1152"/>
<evidence type="ECO:0000313" key="1">
    <source>
        <dbReference type="EMBL" id="SDK28688.1"/>
    </source>
</evidence>
<keyword evidence="2" id="KW-1185">Reference proteome</keyword>
<dbReference type="Proteomes" id="UP000199202">
    <property type="component" value="Unassembled WGS sequence"/>
</dbReference>
<dbReference type="SUPFAM" id="SSF63829">
    <property type="entry name" value="Calcium-dependent phosphotriesterase"/>
    <property type="match status" value="1"/>
</dbReference>